<proteinExistence type="inferred from homology"/>
<keyword evidence="7 12" id="KW-1133">Transmembrane helix</keyword>
<dbReference type="GO" id="GO:0032049">
    <property type="term" value="P:cardiolipin biosynthetic process"/>
    <property type="evidence" value="ECO:0007669"/>
    <property type="project" value="UniProtKB-UniRule"/>
</dbReference>
<dbReference type="GO" id="GO:0008808">
    <property type="term" value="F:cardiolipin synthase activity"/>
    <property type="evidence" value="ECO:0007669"/>
    <property type="project" value="UniProtKB-UniRule"/>
</dbReference>
<comment type="function">
    <text evidence="12">Catalyzes the reversible phosphatidyl group transfer from one phosphatidylglycerol molecule to another to form cardiolipin (CL) (diphosphatidylglycerol) and glycerol.</text>
</comment>
<dbReference type="Pfam" id="PF13396">
    <property type="entry name" value="PLDc_N"/>
    <property type="match status" value="1"/>
</dbReference>
<dbReference type="PROSITE" id="PS50035">
    <property type="entry name" value="PLD"/>
    <property type="match status" value="2"/>
</dbReference>
<reference evidence="15" key="2">
    <citation type="submission" date="2021-04" db="EMBL/GenBank/DDBJ databases">
        <authorList>
            <person name="Gilroy R."/>
        </authorList>
    </citation>
    <scope>NUCLEOTIDE SEQUENCE</scope>
    <source>
        <strain evidence="15">USAMLcec3-2134</strain>
    </source>
</reference>
<dbReference type="GO" id="GO:0005886">
    <property type="term" value="C:plasma membrane"/>
    <property type="evidence" value="ECO:0007669"/>
    <property type="project" value="UniProtKB-SubCell"/>
</dbReference>
<feature type="domain" description="PLD phosphodiesterase" evidence="14">
    <location>
        <begin position="405"/>
        <end position="432"/>
    </location>
</feature>
<dbReference type="CDD" id="cd09112">
    <property type="entry name" value="PLDc_CLS_2"/>
    <property type="match status" value="1"/>
</dbReference>
<feature type="active site" evidence="12">
    <location>
        <position position="234"/>
    </location>
</feature>
<feature type="transmembrane region" description="Helical" evidence="12">
    <location>
        <begin position="44"/>
        <end position="65"/>
    </location>
</feature>
<dbReference type="InterPro" id="IPR030874">
    <property type="entry name" value="Cardiolipin_synth_Firmi"/>
</dbReference>
<dbReference type="InterPro" id="IPR027379">
    <property type="entry name" value="CLS_N"/>
</dbReference>
<dbReference type="Pfam" id="PF13091">
    <property type="entry name" value="PLDc_2"/>
    <property type="match status" value="2"/>
</dbReference>
<accession>A0A9D2SDF6</accession>
<dbReference type="EMBL" id="DWXE01000018">
    <property type="protein sequence ID" value="HJB90923.1"/>
    <property type="molecule type" value="Genomic_DNA"/>
</dbReference>
<protein>
    <recommendedName>
        <fullName evidence="12 13">Cardiolipin synthase</fullName>
        <shortName evidence="12">CL synthase</shortName>
        <ecNumber evidence="12 13">2.7.8.-</ecNumber>
    </recommendedName>
</protein>
<keyword evidence="4 12" id="KW-0808">Transferase</keyword>
<feature type="transmembrane region" description="Helical" evidence="12">
    <location>
        <begin position="21"/>
        <end position="38"/>
    </location>
</feature>
<dbReference type="Proteomes" id="UP000886883">
    <property type="component" value="Unassembled WGS sequence"/>
</dbReference>
<evidence type="ECO:0000313" key="15">
    <source>
        <dbReference type="EMBL" id="HJB90923.1"/>
    </source>
</evidence>
<evidence type="ECO:0000256" key="5">
    <source>
        <dbReference type="ARBA" id="ARBA00022692"/>
    </source>
</evidence>
<keyword evidence="8 12" id="KW-0443">Lipid metabolism</keyword>
<dbReference type="FunFam" id="3.30.870.10:FF:000014">
    <property type="entry name" value="Cardiolipin synthase"/>
    <property type="match status" value="1"/>
</dbReference>
<keyword evidence="2 12" id="KW-1003">Cell membrane</keyword>
<dbReference type="PANTHER" id="PTHR21248">
    <property type="entry name" value="CARDIOLIPIN SYNTHASE"/>
    <property type="match status" value="1"/>
</dbReference>
<dbReference type="PANTHER" id="PTHR21248:SF22">
    <property type="entry name" value="PHOSPHOLIPASE D"/>
    <property type="match status" value="1"/>
</dbReference>
<evidence type="ECO:0000256" key="4">
    <source>
        <dbReference type="ARBA" id="ARBA00022679"/>
    </source>
</evidence>
<feature type="active site" evidence="12">
    <location>
        <position position="239"/>
    </location>
</feature>
<keyword evidence="10 12" id="KW-0594">Phospholipid biosynthesis</keyword>
<keyword evidence="9 12" id="KW-0472">Membrane</keyword>
<dbReference type="HAMAP" id="MF_01916">
    <property type="entry name" value="Cardiolipin_synth_Cls"/>
    <property type="match status" value="1"/>
</dbReference>
<feature type="domain" description="PLD phosphodiesterase" evidence="14">
    <location>
        <begin position="227"/>
        <end position="254"/>
    </location>
</feature>
<comment type="similarity">
    <text evidence="12">Belongs to the phospholipase D family. Cardiolipin synthase subfamily.</text>
</comment>
<dbReference type="InterPro" id="IPR025202">
    <property type="entry name" value="PLD-like_dom"/>
</dbReference>
<evidence type="ECO:0000256" key="8">
    <source>
        <dbReference type="ARBA" id="ARBA00023098"/>
    </source>
</evidence>
<evidence type="ECO:0000256" key="1">
    <source>
        <dbReference type="ARBA" id="ARBA00004651"/>
    </source>
</evidence>
<evidence type="ECO:0000256" key="7">
    <source>
        <dbReference type="ARBA" id="ARBA00022989"/>
    </source>
</evidence>
<evidence type="ECO:0000256" key="6">
    <source>
        <dbReference type="ARBA" id="ARBA00022737"/>
    </source>
</evidence>
<feature type="active site" evidence="12">
    <location>
        <position position="232"/>
    </location>
</feature>
<evidence type="ECO:0000256" key="3">
    <source>
        <dbReference type="ARBA" id="ARBA00022516"/>
    </source>
</evidence>
<comment type="caution">
    <text evidence="15">The sequence shown here is derived from an EMBL/GenBank/DDBJ whole genome shotgun (WGS) entry which is preliminary data.</text>
</comment>
<evidence type="ECO:0000256" key="13">
    <source>
        <dbReference type="NCBIfam" id="TIGR04265"/>
    </source>
</evidence>
<dbReference type="InterPro" id="IPR001736">
    <property type="entry name" value="PLipase_D/transphosphatidylase"/>
</dbReference>
<evidence type="ECO:0000256" key="2">
    <source>
        <dbReference type="ARBA" id="ARBA00022475"/>
    </source>
</evidence>
<dbReference type="EC" id="2.7.8.-" evidence="12 13"/>
<evidence type="ECO:0000256" key="11">
    <source>
        <dbReference type="ARBA" id="ARBA00023264"/>
    </source>
</evidence>
<gene>
    <name evidence="15" type="primary">cls</name>
    <name evidence="15" type="ORF">H9763_05570</name>
</gene>
<comment type="subcellular location">
    <subcellularLocation>
        <location evidence="1 12">Cell membrane</location>
        <topology evidence="1 12">Multi-pass membrane protein</topology>
    </subcellularLocation>
</comment>
<dbReference type="Gene3D" id="3.30.870.10">
    <property type="entry name" value="Endonuclease Chain A"/>
    <property type="match status" value="2"/>
</dbReference>
<comment type="catalytic activity">
    <reaction evidence="12">
        <text>2 a 1,2-diacyl-sn-glycero-3-phospho-(1'-sn-glycerol) = a cardiolipin + glycerol</text>
        <dbReference type="Rhea" id="RHEA:31451"/>
        <dbReference type="ChEBI" id="CHEBI:17754"/>
        <dbReference type="ChEBI" id="CHEBI:62237"/>
        <dbReference type="ChEBI" id="CHEBI:64716"/>
    </reaction>
</comment>
<evidence type="ECO:0000313" key="16">
    <source>
        <dbReference type="Proteomes" id="UP000886883"/>
    </source>
</evidence>
<dbReference type="CDD" id="cd09110">
    <property type="entry name" value="PLDc_CLS_1"/>
    <property type="match status" value="1"/>
</dbReference>
<organism evidence="15 16">
    <name type="scientific">Candidatus Eisenbergiella merdigallinarum</name>
    <dbReference type="NCBI Taxonomy" id="2838552"/>
    <lineage>
        <taxon>Bacteria</taxon>
        <taxon>Bacillati</taxon>
        <taxon>Bacillota</taxon>
        <taxon>Clostridia</taxon>
        <taxon>Lachnospirales</taxon>
        <taxon>Lachnospiraceae</taxon>
        <taxon>Eisenbergiella</taxon>
    </lineage>
</organism>
<dbReference type="SMART" id="SM00155">
    <property type="entry name" value="PLDc"/>
    <property type="match status" value="2"/>
</dbReference>
<keyword evidence="5 12" id="KW-0812">Transmembrane</keyword>
<dbReference type="NCBIfam" id="TIGR04265">
    <property type="entry name" value="bac_cardiolipin"/>
    <property type="match status" value="1"/>
</dbReference>
<keyword evidence="3 12" id="KW-0444">Lipid biosynthesis</keyword>
<feature type="active site" evidence="12">
    <location>
        <position position="417"/>
    </location>
</feature>
<evidence type="ECO:0000259" key="14">
    <source>
        <dbReference type="PROSITE" id="PS50035"/>
    </source>
</evidence>
<dbReference type="AlphaFoldDB" id="A0A9D2SDF6"/>
<sequence length="492" mass="56870">MELLRLFWEYLCQAGSYIADHMVLLNFFLSITIIFFQRKEPKSAWAWLLVLNVLPGIGFLLYLLAGTDMHKRRMFQIKGIEDQVSDAVRRQEYSVRSRQLEESNPELSGFSDLVYFNLESGGAVLTGDNEVRIFTDGNDKFDALIEDIKNAKKYIFLQYYIIKNDVLFQRIREALLEKASQGVEVRILYDAMGCRSVHKKAWKELESRGIRTAVFFPALLGPLHLRVNYRNHRKIVVIDGTVGYVGGFNIGKEYIGLDPKFGHWRDTHLRIRGSAAAALLIRYIQDWDYAARENLFSYPEYIVYPEERCGDTKMQIISSGPDSALQVIRDNYLRLIHKAKKRIYVQTPYFIPDESILTALKMAALSGVEVNLMIPCKPDHPFVYWATYSYMGELVMAGANCYTYDNGFLHVKGVSIDGEACCFGTANMDIRSFSLNFEVNAMIYDEKVAREMERIFQEDLKLCTRITKDMYQGRSLWIRFKEQICRLLSPVL</sequence>
<evidence type="ECO:0000256" key="9">
    <source>
        <dbReference type="ARBA" id="ARBA00023136"/>
    </source>
</evidence>
<feature type="active site" evidence="12">
    <location>
        <position position="410"/>
    </location>
</feature>
<reference evidence="15" key="1">
    <citation type="journal article" date="2021" name="PeerJ">
        <title>Extensive microbial diversity within the chicken gut microbiome revealed by metagenomics and culture.</title>
        <authorList>
            <person name="Gilroy R."/>
            <person name="Ravi A."/>
            <person name="Getino M."/>
            <person name="Pursley I."/>
            <person name="Horton D.L."/>
            <person name="Alikhan N.F."/>
            <person name="Baker D."/>
            <person name="Gharbi K."/>
            <person name="Hall N."/>
            <person name="Watson M."/>
            <person name="Adriaenssens E.M."/>
            <person name="Foster-Nyarko E."/>
            <person name="Jarju S."/>
            <person name="Secka A."/>
            <person name="Antonio M."/>
            <person name="Oren A."/>
            <person name="Chaudhuri R.R."/>
            <person name="La Ragione R."/>
            <person name="Hildebrand F."/>
            <person name="Pallen M.J."/>
        </authorList>
    </citation>
    <scope>NUCLEOTIDE SEQUENCE</scope>
    <source>
        <strain evidence="15">USAMLcec3-2134</strain>
    </source>
</reference>
<feature type="active site" evidence="12">
    <location>
        <position position="412"/>
    </location>
</feature>
<keyword evidence="6" id="KW-0677">Repeat</keyword>
<dbReference type="InterPro" id="IPR022924">
    <property type="entry name" value="Cardiolipin_synthase"/>
</dbReference>
<dbReference type="SUPFAM" id="SSF56024">
    <property type="entry name" value="Phospholipase D/nuclease"/>
    <property type="match status" value="2"/>
</dbReference>
<keyword evidence="11 12" id="KW-1208">Phospholipid metabolism</keyword>
<name>A0A9D2SDF6_9FIRM</name>
<evidence type="ECO:0000256" key="12">
    <source>
        <dbReference type="HAMAP-Rule" id="MF_01916"/>
    </source>
</evidence>
<evidence type="ECO:0000256" key="10">
    <source>
        <dbReference type="ARBA" id="ARBA00023209"/>
    </source>
</evidence>